<dbReference type="OrthoDB" id="3234297at2759"/>
<comment type="caution">
    <text evidence="3">The sequence shown here is derived from an EMBL/GenBank/DDBJ whole genome shotgun (WGS) entry which is preliminary data.</text>
</comment>
<keyword evidence="2" id="KW-0472">Membrane</keyword>
<evidence type="ECO:0000313" key="4">
    <source>
        <dbReference type="Proteomes" id="UP000521943"/>
    </source>
</evidence>
<feature type="transmembrane region" description="Helical" evidence="2">
    <location>
        <begin position="750"/>
        <end position="767"/>
    </location>
</feature>
<evidence type="ECO:0000256" key="1">
    <source>
        <dbReference type="SAM" id="MobiDB-lite"/>
    </source>
</evidence>
<feature type="transmembrane region" description="Helical" evidence="2">
    <location>
        <begin position="431"/>
        <end position="449"/>
    </location>
</feature>
<evidence type="ECO:0000313" key="3">
    <source>
        <dbReference type="EMBL" id="KAF6743145.1"/>
    </source>
</evidence>
<name>A0A8H6H9X3_9AGAR</name>
<feature type="compositionally biased region" description="Polar residues" evidence="1">
    <location>
        <begin position="11"/>
        <end position="21"/>
    </location>
</feature>
<sequence>MHFSALAVDPPSSTRAGHTSHSAGSCYHHAAFRLVSREEPLGCMCGIDRLQMKSKVWYGFTNLARSVWGKQFGMQKLLPCFLGYIQDSQRGRRTLASLSWEDFGLDLGLIHEKTNLHIKASHPYRGHATGNAIFNSAMCLPRGAWFKATGFRQDERLNEMCTVVTAQRILLTQGSEADIGFRVNGIIIGHIIQSAPRAFASESSKLVWTGSLTTPNDCPHFPVPQPSACRPLASPPLPLLTSERASSDSTRMASQGNFEDSLNPWARVTLPPEDFPKLFEEFCFDPPNDVCPFGVPCPNTDVTGIGQQISIYVTRSSTVFDPFSHFDQILIMDRPPISDCARLYTIAEATLSLWPPRHGLFLLIAGFVSMLKSELTRGDGIFVIVTVASPPSLYLWCYSVVSIWNANYFPIDHSTRRKPANQSLEVKVLRLVSLGGLVVELVMICLLFIPKVKHINFPQTGCDDVYGTTTVLWFNVAWMIPLALQTTGMIVVYFAMYGIFRFWTRRQSYEIPSSSPECFFEDLKSGKSISTARRENIDLITWTERVLFDQYPHFMNRTFFVCIVTVAQFSAFPNFTDYFESKECFGILLMTFGLFRERPRRGTNRFRIFAIRVTVLLFFAGVWLARWWATILVPSGVDWTILFIACSTVSWSWSRFSTSNMKICLPVVTVLLALVATVANTWVISAGNPISLGFGHDSVVVDHVSASLFSVEMVPLITWITCWVATSAWPWKRTLTLRMLNKGLWKRGHFLKVFLIILGPHSLWIQASNDSNQSHPMGMAFGQIFALIVAAVTITTLVDEARAVKKEVWIAVLKSDVMSYEHVRMVDRLPVRADTV</sequence>
<dbReference type="Proteomes" id="UP000521943">
    <property type="component" value="Unassembled WGS sequence"/>
</dbReference>
<dbReference type="EMBL" id="JACGCI010000158">
    <property type="protein sequence ID" value="KAF6743145.1"/>
    <property type="molecule type" value="Genomic_DNA"/>
</dbReference>
<keyword evidence="2" id="KW-0812">Transmembrane</keyword>
<reference evidence="3 4" key="1">
    <citation type="submission" date="2020-07" db="EMBL/GenBank/DDBJ databases">
        <title>Comparative genomics of pyrophilous fungi reveals a link between fire events and developmental genes.</title>
        <authorList>
            <consortium name="DOE Joint Genome Institute"/>
            <person name="Steindorff A.S."/>
            <person name="Carver A."/>
            <person name="Calhoun S."/>
            <person name="Stillman K."/>
            <person name="Liu H."/>
            <person name="Lipzen A."/>
            <person name="Pangilinan J."/>
            <person name="Labutti K."/>
            <person name="Bruns T.D."/>
            <person name="Grigoriev I.V."/>
        </authorList>
    </citation>
    <scope>NUCLEOTIDE SEQUENCE [LARGE SCALE GENOMIC DNA]</scope>
    <source>
        <strain evidence="3 4">CBS 144469</strain>
    </source>
</reference>
<organism evidence="3 4">
    <name type="scientific">Ephemerocybe angulata</name>
    <dbReference type="NCBI Taxonomy" id="980116"/>
    <lineage>
        <taxon>Eukaryota</taxon>
        <taxon>Fungi</taxon>
        <taxon>Dikarya</taxon>
        <taxon>Basidiomycota</taxon>
        <taxon>Agaricomycotina</taxon>
        <taxon>Agaricomycetes</taxon>
        <taxon>Agaricomycetidae</taxon>
        <taxon>Agaricales</taxon>
        <taxon>Agaricineae</taxon>
        <taxon>Psathyrellaceae</taxon>
        <taxon>Ephemerocybe</taxon>
    </lineage>
</organism>
<gene>
    <name evidence="3" type="ORF">DFP72DRAFT_1053439</name>
</gene>
<feature type="transmembrane region" description="Helical" evidence="2">
    <location>
        <begin position="704"/>
        <end position="729"/>
    </location>
</feature>
<proteinExistence type="predicted"/>
<accession>A0A8H6H9X3</accession>
<dbReference type="AlphaFoldDB" id="A0A8H6H9X3"/>
<feature type="transmembrane region" description="Helical" evidence="2">
    <location>
        <begin position="663"/>
        <end position="684"/>
    </location>
</feature>
<keyword evidence="2" id="KW-1133">Transmembrane helix</keyword>
<protein>
    <submittedName>
        <fullName evidence="3">Uncharacterized protein</fullName>
    </submittedName>
</protein>
<feature type="transmembrane region" description="Helical" evidence="2">
    <location>
        <begin position="476"/>
        <end position="500"/>
    </location>
</feature>
<keyword evidence="4" id="KW-1185">Reference proteome</keyword>
<feature type="region of interest" description="Disordered" evidence="1">
    <location>
        <begin position="1"/>
        <end position="21"/>
    </location>
</feature>
<feature type="transmembrane region" description="Helical" evidence="2">
    <location>
        <begin position="779"/>
        <end position="798"/>
    </location>
</feature>
<feature type="transmembrane region" description="Helical" evidence="2">
    <location>
        <begin position="606"/>
        <end position="625"/>
    </location>
</feature>
<feature type="transmembrane region" description="Helical" evidence="2">
    <location>
        <begin position="631"/>
        <end position="651"/>
    </location>
</feature>
<evidence type="ECO:0000256" key="2">
    <source>
        <dbReference type="SAM" id="Phobius"/>
    </source>
</evidence>